<name>A0A3T1CWS0_9VIRU</name>
<evidence type="ECO:0000313" key="2">
    <source>
        <dbReference type="Proteomes" id="UP001161669"/>
    </source>
</evidence>
<accession>A0A3T1CWS0</accession>
<reference evidence="2" key="1">
    <citation type="journal article" date="2019" name="J. Virol.">
        <title>Medusavirus, a novel large DNA virus discovered from hot spring water.</title>
        <authorList>
            <person name="Yoshikawa G."/>
            <person name="Blanc-Mathieu R."/>
            <person name="Song C."/>
            <person name="Kayama Y."/>
            <person name="Mochizuki T."/>
            <person name="Murata K."/>
            <person name="Ogata H."/>
            <person name="Takemura M."/>
        </authorList>
    </citation>
    <scope>NUCLEOTIDE SEQUENCE [LARGE SCALE GENOMIC DNA]</scope>
</reference>
<dbReference type="EMBL" id="AP018495">
    <property type="protein sequence ID" value="BBI30282.1"/>
    <property type="molecule type" value="Genomic_DNA"/>
</dbReference>
<sequence>MASQLALYGVTFTGNGRFHDANGTFMATYKGPIRGLVYKEYIGGKWKGRKVVFMSHLEFDDLEVNRDVKRQQLVEQRNALHLYNATRPERES</sequence>
<evidence type="ECO:0000313" key="1">
    <source>
        <dbReference type="EMBL" id="BBI30282.1"/>
    </source>
</evidence>
<keyword evidence="2" id="KW-1185">Reference proteome</keyword>
<organism evidence="1 2">
    <name type="scientific">Acanthamoeba castellanii medusavirus J1</name>
    <dbReference type="NCBI Taxonomy" id="3114988"/>
    <lineage>
        <taxon>Viruses</taxon>
        <taxon>Varidnaviria</taxon>
        <taxon>Bamfordvirae</taxon>
        <taxon>Nucleocytoviricota</taxon>
        <taxon>Megaviricetes</taxon>
        <taxon>Mamonoviridae</taxon>
        <taxon>Medusavirus</taxon>
        <taxon>Medusavirus medusae</taxon>
    </lineage>
</organism>
<proteinExistence type="predicted"/>
<protein>
    <submittedName>
        <fullName evidence="1">Uncharacterized protein</fullName>
    </submittedName>
</protein>
<dbReference type="Proteomes" id="UP001161669">
    <property type="component" value="Segment"/>
</dbReference>
<dbReference type="KEGG" id="vg:80540634"/>